<evidence type="ECO:0000256" key="1">
    <source>
        <dbReference type="ARBA" id="ARBA00010835"/>
    </source>
</evidence>
<dbReference type="Pfam" id="PF03462">
    <property type="entry name" value="PCRF"/>
    <property type="match status" value="1"/>
</dbReference>
<dbReference type="Gene3D" id="3.30.160.20">
    <property type="match status" value="1"/>
</dbReference>
<dbReference type="InterPro" id="IPR005139">
    <property type="entry name" value="PCRF"/>
</dbReference>
<evidence type="ECO:0000313" key="5">
    <source>
        <dbReference type="Proteomes" id="UP000077115"/>
    </source>
</evidence>
<dbReference type="GO" id="GO:0016149">
    <property type="term" value="F:translation release factor activity, codon specific"/>
    <property type="evidence" value="ECO:0007669"/>
    <property type="project" value="InterPro"/>
</dbReference>
<dbReference type="Pfam" id="PF00472">
    <property type="entry name" value="RF-1"/>
    <property type="match status" value="1"/>
</dbReference>
<dbReference type="InterPro" id="IPR000352">
    <property type="entry name" value="Pep_chain_release_fac_I"/>
</dbReference>
<dbReference type="PANTHER" id="PTHR43116:SF3">
    <property type="entry name" value="CLASS I PEPTIDE CHAIN RELEASE FACTOR"/>
    <property type="match status" value="1"/>
</dbReference>
<proteinExistence type="inferred from homology"/>
<evidence type="ECO:0000256" key="2">
    <source>
        <dbReference type="ARBA" id="ARBA00022917"/>
    </source>
</evidence>
<sequence length="367" mass="41490">MTLSKNNISKLFKTIDEKKNWEVVESKASDLRDRLKDDNLWTTDTKEAIEIQKDISRLESEIAEHSKFTVKWNETQSMIELAKEEGDDTLLKEVVADMEDLEAQLRQYFIKSLMTDEVDQSGCYIEIRAGAGGAESCDWVSMLTRMYERWGADQGHTVTSIAQVKGDVAGLKSSTTQIQGDYAYGWSKNESGVHRFVRVSPFDSNAKRHTSFVSVQVLPILSTSRLSTKTIEISTNELKLEFMRAQGAGGQHVNKTESAVRMTHIPTGITVFCQSERSQVQNKATALEMLKSKLYQVELDKLSRQKQEHHANLGENAWGNHIRSYVLQPYQLVKDTRTGTQTTNVQDVLNGGLQEFMESALLFSHKP</sequence>
<name>A0A177W807_BATDL</name>
<dbReference type="STRING" id="403673.A0A177W807"/>
<dbReference type="HAMAP" id="MF_00094">
    <property type="entry name" value="Rel_fac_2"/>
    <property type="match status" value="1"/>
</dbReference>
<comment type="similarity">
    <text evidence="1">Belongs to the prokaryotic/mitochondrial release factor family.</text>
</comment>
<dbReference type="Proteomes" id="UP000077115">
    <property type="component" value="Unassembled WGS sequence"/>
</dbReference>
<dbReference type="Gene3D" id="1.20.58.410">
    <property type="entry name" value="Release factor"/>
    <property type="match status" value="1"/>
</dbReference>
<dbReference type="VEuPathDB" id="FungiDB:BDEG_20388"/>
<dbReference type="GO" id="GO:0032543">
    <property type="term" value="P:mitochondrial translation"/>
    <property type="evidence" value="ECO:0007669"/>
    <property type="project" value="UniProtKB-ARBA"/>
</dbReference>
<dbReference type="GO" id="GO:0005739">
    <property type="term" value="C:mitochondrion"/>
    <property type="evidence" value="ECO:0007669"/>
    <property type="project" value="GOC"/>
</dbReference>
<dbReference type="NCBIfam" id="TIGR00020">
    <property type="entry name" value="prfB"/>
    <property type="match status" value="1"/>
</dbReference>
<organism evidence="4 5">
    <name type="scientific">Batrachochytrium dendrobatidis (strain JEL423)</name>
    <dbReference type="NCBI Taxonomy" id="403673"/>
    <lineage>
        <taxon>Eukaryota</taxon>
        <taxon>Fungi</taxon>
        <taxon>Fungi incertae sedis</taxon>
        <taxon>Chytridiomycota</taxon>
        <taxon>Chytridiomycota incertae sedis</taxon>
        <taxon>Chytridiomycetes</taxon>
        <taxon>Rhizophydiales</taxon>
        <taxon>Rhizophydiales incertae sedis</taxon>
        <taxon>Batrachochytrium</taxon>
    </lineage>
</organism>
<accession>A0A177W807</accession>
<reference evidence="4 5" key="2">
    <citation type="submission" date="2016-05" db="EMBL/GenBank/DDBJ databases">
        <title>Lineage-specific infection strategies underlie the spectrum of fungal disease in amphibians.</title>
        <authorList>
            <person name="Cuomo C.A."/>
            <person name="Farrer R.A."/>
            <person name="James T."/>
            <person name="Longcore J."/>
            <person name="Birren B."/>
        </authorList>
    </citation>
    <scope>NUCLEOTIDE SEQUENCE [LARGE SCALE GENOMIC DNA]</scope>
    <source>
        <strain evidence="4 5">JEL423</strain>
    </source>
</reference>
<dbReference type="PROSITE" id="PS00745">
    <property type="entry name" value="RF_PROK_I"/>
    <property type="match status" value="1"/>
</dbReference>
<dbReference type="PANTHER" id="PTHR43116">
    <property type="entry name" value="PEPTIDE CHAIN RELEASE FACTOR 2"/>
    <property type="match status" value="1"/>
</dbReference>
<keyword evidence="2" id="KW-0648">Protein biosynthesis</keyword>
<reference evidence="4 5" key="1">
    <citation type="submission" date="2006-10" db="EMBL/GenBank/DDBJ databases">
        <title>The Genome Sequence of Batrachochytrium dendrobatidis JEL423.</title>
        <authorList>
            <consortium name="The Broad Institute Genome Sequencing Platform"/>
            <person name="Birren B."/>
            <person name="Lander E."/>
            <person name="Galagan J."/>
            <person name="Cuomo C."/>
            <person name="Devon K."/>
            <person name="Jaffe D."/>
            <person name="Butler J."/>
            <person name="Alvarez P."/>
            <person name="Gnerre S."/>
            <person name="Grabherr M."/>
            <person name="Kleber M."/>
            <person name="Mauceli E."/>
            <person name="Brockman W."/>
            <person name="Young S."/>
            <person name="LaButti K."/>
            <person name="Sykes S."/>
            <person name="DeCaprio D."/>
            <person name="Crawford M."/>
            <person name="Koehrsen M."/>
            <person name="Engels R."/>
            <person name="Montgomery P."/>
            <person name="Pearson M."/>
            <person name="Howarth C."/>
            <person name="Larson L."/>
            <person name="White J."/>
            <person name="O'Leary S."/>
            <person name="Kodira C."/>
            <person name="Zeng Q."/>
            <person name="Yandava C."/>
            <person name="Alvarado L."/>
            <person name="Longcore J."/>
            <person name="James T."/>
        </authorList>
    </citation>
    <scope>NUCLEOTIDE SEQUENCE [LARGE SCALE GENOMIC DNA]</scope>
    <source>
        <strain evidence="4 5">JEL423</strain>
    </source>
</reference>
<evidence type="ECO:0000313" key="4">
    <source>
        <dbReference type="EMBL" id="OAJ36193.1"/>
    </source>
</evidence>
<dbReference type="OrthoDB" id="2019491at2759"/>
<dbReference type="AlphaFoldDB" id="A0A177W807"/>
<dbReference type="SMART" id="SM00937">
    <property type="entry name" value="PCRF"/>
    <property type="match status" value="1"/>
</dbReference>
<dbReference type="InterPro" id="IPR045853">
    <property type="entry name" value="Pep_chain_release_fac_I_sf"/>
</dbReference>
<dbReference type="FunFam" id="3.30.160.20:FF:000004">
    <property type="entry name" value="Peptide chain release factor 1"/>
    <property type="match status" value="1"/>
</dbReference>
<feature type="domain" description="Prokaryotic-type class I peptide chain release factors" evidence="3">
    <location>
        <begin position="244"/>
        <end position="260"/>
    </location>
</feature>
<dbReference type="Gene3D" id="3.30.70.1660">
    <property type="match status" value="1"/>
</dbReference>
<dbReference type="EMBL" id="DS022300">
    <property type="protein sequence ID" value="OAJ36193.1"/>
    <property type="molecule type" value="Genomic_DNA"/>
</dbReference>
<dbReference type="SUPFAM" id="SSF75620">
    <property type="entry name" value="Release factor"/>
    <property type="match status" value="1"/>
</dbReference>
<dbReference type="eggNOG" id="KOG2726">
    <property type="taxonomic scope" value="Eukaryota"/>
</dbReference>
<evidence type="ECO:0000259" key="3">
    <source>
        <dbReference type="PROSITE" id="PS00745"/>
    </source>
</evidence>
<dbReference type="InterPro" id="IPR004374">
    <property type="entry name" value="PrfB"/>
</dbReference>
<protein>
    <submittedName>
        <fullName evidence="4">Peptide chain release factor 2</fullName>
    </submittedName>
</protein>
<gene>
    <name evidence="4" type="ORF">BDEG_20388</name>
</gene>